<name>A0A0G0LUE7_9BACT</name>
<dbReference type="Proteomes" id="UP000034774">
    <property type="component" value="Unassembled WGS sequence"/>
</dbReference>
<sequence>MLKINMAELAVTLAKSLSSNPTAALMRSPWASVQISKQFGASELFLNVKPDGDILGESNIVTETPGEVNIVIRKSDMAIAFVSKYRNQLLPKTDANIAWRNAGNLDLLTAPNLGLDTLEITRGWTYKADAPWKVMTEGQEETGLIVTEVTPIGIIYANTGKISTWADVSFGIATDQPYGKPVDEIEKVEIKKVVWLTPPQVQDYIGSFSDTDSCGFSVAALNKFRIYAKRAQDSFLNELSSQI</sequence>
<comment type="caution">
    <text evidence="1">The sequence shown here is derived from an EMBL/GenBank/DDBJ whole genome shotgun (WGS) entry which is preliminary data.</text>
</comment>
<dbReference type="InterPro" id="IPR015797">
    <property type="entry name" value="NUDIX_hydrolase-like_dom_sf"/>
</dbReference>
<gene>
    <name evidence="1" type="ORF">UT17_C0005G0038</name>
</gene>
<dbReference type="Gene3D" id="3.90.79.10">
    <property type="entry name" value="Nucleoside Triphosphate Pyrophosphohydrolase"/>
    <property type="match status" value="1"/>
</dbReference>
<dbReference type="AlphaFoldDB" id="A0A0G0LUE7"/>
<evidence type="ECO:0000313" key="1">
    <source>
        <dbReference type="EMBL" id="KKQ91600.1"/>
    </source>
</evidence>
<organism evidence="1 2">
    <name type="scientific">Candidatus Woesebacteria bacterium GW2011_GWB1_39_10</name>
    <dbReference type="NCBI Taxonomy" id="1618572"/>
    <lineage>
        <taxon>Bacteria</taxon>
        <taxon>Candidatus Woeseibacteriota</taxon>
    </lineage>
</organism>
<reference evidence="1 2" key="1">
    <citation type="journal article" date="2015" name="Nature">
        <title>rRNA introns, odd ribosomes, and small enigmatic genomes across a large radiation of phyla.</title>
        <authorList>
            <person name="Brown C.T."/>
            <person name="Hug L.A."/>
            <person name="Thomas B.C."/>
            <person name="Sharon I."/>
            <person name="Castelle C.J."/>
            <person name="Singh A."/>
            <person name="Wilkins M.J."/>
            <person name="Williams K.H."/>
            <person name="Banfield J.F."/>
        </authorList>
    </citation>
    <scope>NUCLEOTIDE SEQUENCE [LARGE SCALE GENOMIC DNA]</scope>
</reference>
<dbReference type="SUPFAM" id="SSF55811">
    <property type="entry name" value="Nudix"/>
    <property type="match status" value="1"/>
</dbReference>
<evidence type="ECO:0000313" key="2">
    <source>
        <dbReference type="Proteomes" id="UP000034774"/>
    </source>
</evidence>
<accession>A0A0G0LUE7</accession>
<proteinExistence type="predicted"/>
<dbReference type="STRING" id="1618572.UT17_C0005G0038"/>
<protein>
    <submittedName>
        <fullName evidence="1">Uncharacterized protein</fullName>
    </submittedName>
</protein>
<dbReference type="EMBL" id="LBVU01000005">
    <property type="protein sequence ID" value="KKQ91600.1"/>
    <property type="molecule type" value="Genomic_DNA"/>
</dbReference>